<organism evidence="1 2">
    <name type="scientific">Achlya hypogyna</name>
    <name type="common">Oomycete</name>
    <name type="synonym">Protoachlya hypogyna</name>
    <dbReference type="NCBI Taxonomy" id="1202772"/>
    <lineage>
        <taxon>Eukaryota</taxon>
        <taxon>Sar</taxon>
        <taxon>Stramenopiles</taxon>
        <taxon>Oomycota</taxon>
        <taxon>Saprolegniomycetes</taxon>
        <taxon>Saprolegniales</taxon>
        <taxon>Achlyaceae</taxon>
        <taxon>Achlya</taxon>
    </lineage>
</organism>
<dbReference type="STRING" id="1202772.A0A1V9ZK69"/>
<dbReference type="InterPro" id="IPR052050">
    <property type="entry name" value="SecEffector_AnkRepeat"/>
</dbReference>
<dbReference type="PANTHER" id="PTHR46586">
    <property type="entry name" value="ANKYRIN REPEAT-CONTAINING PROTEIN"/>
    <property type="match status" value="1"/>
</dbReference>
<sequence length="243" mass="26414">MSIAVLTNADLCARVLAYQPGVPLIARTFLASWKTMALPHTAADYACKVGDLAMVRRLQSCDHGTLTPKAMDWAAMHGHLDIVQYLHATGHNGTVDAMDQAAKNGHIAVVSFLSANRREGCTSNGYLWAATQGHVEIIRLLSAKYPYQQWNGALAIERAAAQGHVAMVQWLLPRQSPLTLQSVLKIAVYHGHIAILQLLLRSCVLSPALDETMTTMALHRGHMNVVTLLEAHHTNTLGSLCAV</sequence>
<dbReference type="AlphaFoldDB" id="A0A1V9ZK69"/>
<name>A0A1V9ZK69_ACHHY</name>
<proteinExistence type="predicted"/>
<dbReference type="EMBL" id="JNBR01000085">
    <property type="protein sequence ID" value="OQR98375.1"/>
    <property type="molecule type" value="Genomic_DNA"/>
</dbReference>
<protein>
    <submittedName>
        <fullName evidence="1">Uncharacterized protein</fullName>
    </submittedName>
</protein>
<dbReference type="Pfam" id="PF13637">
    <property type="entry name" value="Ank_4"/>
    <property type="match status" value="2"/>
</dbReference>
<dbReference type="PANTHER" id="PTHR46586:SF3">
    <property type="entry name" value="ANKYRIN REPEAT-CONTAINING PROTEIN"/>
    <property type="match status" value="1"/>
</dbReference>
<comment type="caution">
    <text evidence="1">The sequence shown here is derived from an EMBL/GenBank/DDBJ whole genome shotgun (WGS) entry which is preliminary data.</text>
</comment>
<dbReference type="OrthoDB" id="4772757at2759"/>
<keyword evidence="2" id="KW-1185">Reference proteome</keyword>
<reference evidence="1 2" key="1">
    <citation type="journal article" date="2014" name="Genome Biol. Evol.">
        <title>The secreted proteins of Achlya hypogyna and Thraustotheca clavata identify the ancestral oomycete secretome and reveal gene acquisitions by horizontal gene transfer.</title>
        <authorList>
            <person name="Misner I."/>
            <person name="Blouin N."/>
            <person name="Leonard G."/>
            <person name="Richards T.A."/>
            <person name="Lane C.E."/>
        </authorList>
    </citation>
    <scope>NUCLEOTIDE SEQUENCE [LARGE SCALE GENOMIC DNA]</scope>
    <source>
        <strain evidence="1 2">ATCC 48635</strain>
    </source>
</reference>
<accession>A0A1V9ZK69</accession>
<dbReference type="Gene3D" id="1.25.40.20">
    <property type="entry name" value="Ankyrin repeat-containing domain"/>
    <property type="match status" value="2"/>
</dbReference>
<dbReference type="InterPro" id="IPR002110">
    <property type="entry name" value="Ankyrin_rpt"/>
</dbReference>
<gene>
    <name evidence="1" type="ORF">ACHHYP_08674</name>
</gene>
<evidence type="ECO:0000313" key="2">
    <source>
        <dbReference type="Proteomes" id="UP000243579"/>
    </source>
</evidence>
<dbReference type="Proteomes" id="UP000243579">
    <property type="component" value="Unassembled WGS sequence"/>
</dbReference>
<dbReference type="SUPFAM" id="SSF48403">
    <property type="entry name" value="Ankyrin repeat"/>
    <property type="match status" value="1"/>
</dbReference>
<dbReference type="InterPro" id="IPR036770">
    <property type="entry name" value="Ankyrin_rpt-contain_sf"/>
</dbReference>
<evidence type="ECO:0000313" key="1">
    <source>
        <dbReference type="EMBL" id="OQR98375.1"/>
    </source>
</evidence>